<evidence type="ECO:0000313" key="3">
    <source>
        <dbReference type="EMBL" id="VTR93353.1"/>
    </source>
</evidence>
<proteinExistence type="predicted"/>
<feature type="domain" description="Hint" evidence="2">
    <location>
        <begin position="2280"/>
        <end position="2375"/>
    </location>
</feature>
<dbReference type="Proteomes" id="UP000464178">
    <property type="component" value="Chromosome"/>
</dbReference>
<dbReference type="PROSITE" id="PS50817">
    <property type="entry name" value="INTEIN_N_TER"/>
    <property type="match status" value="1"/>
</dbReference>
<dbReference type="CDD" id="cd00081">
    <property type="entry name" value="Hint"/>
    <property type="match status" value="1"/>
</dbReference>
<dbReference type="SMART" id="SM00306">
    <property type="entry name" value="HintN"/>
    <property type="match status" value="1"/>
</dbReference>
<dbReference type="InterPro" id="IPR006530">
    <property type="entry name" value="YD"/>
</dbReference>
<dbReference type="SUPFAM" id="SSF51294">
    <property type="entry name" value="Hedgehog/intein (Hint) domain"/>
    <property type="match status" value="1"/>
</dbReference>
<dbReference type="GO" id="GO:0016539">
    <property type="term" value="P:intein-mediated protein splicing"/>
    <property type="evidence" value="ECO:0007669"/>
    <property type="project" value="InterPro"/>
</dbReference>
<gene>
    <name evidence="3" type="ORF">SOIL9_43610</name>
</gene>
<accession>A0A6P2CWS5</accession>
<keyword evidence="4" id="KW-1185">Reference proteome</keyword>
<feature type="region of interest" description="Disordered" evidence="1">
    <location>
        <begin position="125"/>
        <end position="156"/>
    </location>
</feature>
<dbReference type="InterPro" id="IPR022385">
    <property type="entry name" value="Rhs_assc_core"/>
</dbReference>
<sequence length="2518" mass="265750">MPIPNRTAPSEWLAANIVPVQGATRPEVPAPFVLSATDRRIPTSDPATTLVPDSTSAFRSGLGDELGPISGPVASLALWEYPASLILDPNPNGAGGAELVGPLTPAIPVVESGGHVATDTGSDLYPVAPSASGPTSTPRSSAVALDAAPAPATGEVESSNALAALTPAPTPTQTAPRVWVEAVAPEDPVANGVGGFRVWRDGTAGDLAVRYAISGSAAPGADYAPLSGTVVITDGNCAATVVPEPLRVDSSSAAREVTLTLVPAPSYTPGGGWTGTTRLGARSTASQPAPVDPSAPPAFAGGGPAGLSSHPIRYSDGMVIYSTTDLVSDGFGQPWGVSRSWYNLSTYGNHTDFGNGWVDSERPYLFRVDLTGQVIVVAGETPTYFSPSGGAYVPDYFTTDQLAYDATAGEFVLTNAGGDRYRFCDFATSLPTEQRGRLKQVTDRFGNTTAVTTWTSAGKPGEVQRSATVGGATVTESYLYSYVSGGVNDGRVSSVVLRRRAGTGAWSTIREAAYTYYDGVEAHGNATDLKTAVVKDGSGNVLDTEYYRYYTGESGGYVHGLKYAFRGDSYARLAAAFSTPASATDTQVAPYADHYFEYDANRRATTEVAKGAGDGGTYGGQGTFTFSYTLASAPSGVNAWAKKTVETLPDGNQNVVYVNTANEVLLSAFVDVATSTQWVTAYHYDSAGRLEWVAQPSAVIGYSDTYVDLFNFSLGTSSYLRDAAGLFQVYSYFASTTATSSTAGGVAGYLQNTSLRQGELGTAVLQEQDQYISRTDSGGTTIYLAATETQYRADNGTGAQATSYSYTWSGTGFAVQTLTTTYPVVTTSQNGSGTAVTETTAFDAMGYSIWFKDTAGGLTYQAYDVPTGSVVKTITDVDTTQTSDFTALPSGWSTPSGGGLHLKTVTQVDALGRPTAITAPNGNVTYTVYDDPDFEVRVYEGWNSSTGRPTGPTQVYREDRANGYSETLVMSAAPATSGGAPTGAEAITGLQALSRTYVTVGGQVSYADSYFNLSGLTYSTSTSFGTQGTNFYRTTNGYDAKGRFARTVSAQGTIYRTVYDGLGRAVSEWVGLDDAPTSGAWSPTNTAGTDLVKVREYEYDNGGVGDSNLTKVTEYPGGGAAARVTQTWYDWRNRAVAVKYGVEASESTSVNRQLVYYTYDNLDQVTMTQVYDADTVTPTVSGGVPQAPASTLLRAQDTVEYDELGRVFRTRTYSVNTSTGAVSTNSLATDVWYDARGLVLKQSAPNGLVQKWAYDGAGRVTTAYTGDWGSDAGYADADDVVGDTVLTQTEYVYDPSGNVRQVTVRDRFHDATGTGALGTPTTGIAARVSYAGYYYDLADRMVAAVDVGTNGGSSWTRPGTVPSRSATVLVTSTKYATDAVQVIKLTGSPTGGTFTLSFGGSTTSALAYNASAATVQTALAALTSIGSGNVQVLAAAGGGWEVRFIGTKASTYQSAITGSGAGLTGGSSPAVATSTIYGGGDAGAAAEVTDPAGRVTRTYTDALGRTTRSVENFVDGVVSDTDDKTVGYAYNGAGATSVTAYLTGGGVQTTGYVYGVTVATGSTIQSNDVVRLTQWADPTTGAPSSSQQQAVTLDALGEVLTTTDRNGSVHTFTYDVLGRVVSDTVTTLGAGVDGAVRRVETGYSTTGEVQSVTSYSAVTGGSIVNQVLRDYNGLGQLITEWQSHSGAVVTSTTPKIQYAYNFNGSGTTNQSRLTSITYPSGYVLTFNYSSGINTAISRLSSLSDPNGAVESYDYLGLDTVVRRAHSGPNVDLSYIKRTGESNGDAGDQYTGLDRFGRVVDRRWLNPTTGTATDRFQYGYNQAGSRTYRDNLVNTALGEVYTYDALNQLTGYSRGTLNGTKTGITGTASRNQTWDYDAVGNWDSVTTNGTAQTRTANAQNEITSVSGATTPTYDANGNMTKDETGQQYVYDAWNRLVTVKNSGGTTIKAYTYDGLSRRVTETASGTTTDLFYSKDWQVLEEKVGSNTTNRYVWSPVYVDAMVLRDRDTNADGTLDERLWTQQDANGNATALVDGSGAVVERYVYDPFGNVTVLDASWNVRAGGSSYAMVYLWQGLRRDTVTGIYHARNRDVSPTLGRPLQSDPLGYAAGDANLYRWEGNSPITHVDPTGLIQAPPPEAIAEGWSEERIAQWRREQRERSPVPTPRTDYFKETSNFFAGWADALTFGGTNYIRDGFGYNDAVDKTTGTYGAGQVVGTVHGIALIPANPCVIAPKLGQGLQLIQGIQAGSLASSALTNAYQGNYASAALDALGAFGSLSSLLRACFAAGTPIRTPEGSRPIEDFRPGDVVLSRDEFDPSGPVEAKVIEEVFVRTAPVLDLRVVGQTIATTGEHPFFAKDRGWVAANTLERGEQILGLAGEWLRVEGVKGSGQITTVYNFRVADFHTYFVGTENWEGGVWAHNAYVSVGGRNPPISQRQAGHTDGTPGKSQFNPGVDVEGVVRMAWEAGRPIFDKNGKFIGNIFTFKNPIGTSPTGFPQNTIKVHWSPRDGIHGVPTSVGGV</sequence>
<dbReference type="EMBL" id="LR593886">
    <property type="protein sequence ID" value="VTR93353.1"/>
    <property type="molecule type" value="Genomic_DNA"/>
</dbReference>
<dbReference type="PANTHER" id="PTHR32305:SF15">
    <property type="entry name" value="PROTEIN RHSA-RELATED"/>
    <property type="match status" value="1"/>
</dbReference>
<dbReference type="InterPro" id="IPR050708">
    <property type="entry name" value="T6SS_VgrG/RHS"/>
</dbReference>
<dbReference type="InterPro" id="IPR006141">
    <property type="entry name" value="Intein_N"/>
</dbReference>
<organism evidence="3 4">
    <name type="scientific">Gemmata massiliana</name>
    <dbReference type="NCBI Taxonomy" id="1210884"/>
    <lineage>
        <taxon>Bacteria</taxon>
        <taxon>Pseudomonadati</taxon>
        <taxon>Planctomycetota</taxon>
        <taxon>Planctomycetia</taxon>
        <taxon>Gemmatales</taxon>
        <taxon>Gemmataceae</taxon>
        <taxon>Gemmata</taxon>
    </lineage>
</organism>
<dbReference type="PANTHER" id="PTHR32305">
    <property type="match status" value="1"/>
</dbReference>
<dbReference type="NCBIfam" id="TIGR03696">
    <property type="entry name" value="Rhs_assc_core"/>
    <property type="match status" value="1"/>
</dbReference>
<feature type="compositionally biased region" description="Low complexity" evidence="1">
    <location>
        <begin position="142"/>
        <end position="152"/>
    </location>
</feature>
<dbReference type="InterPro" id="IPR036844">
    <property type="entry name" value="Hint_dom_sf"/>
</dbReference>
<evidence type="ECO:0000256" key="1">
    <source>
        <dbReference type="SAM" id="MobiDB-lite"/>
    </source>
</evidence>
<dbReference type="Gene3D" id="2.180.10.10">
    <property type="entry name" value="RHS repeat-associated core"/>
    <property type="match status" value="3"/>
</dbReference>
<dbReference type="InterPro" id="IPR038081">
    <property type="entry name" value="CalX-like_sf"/>
</dbReference>
<dbReference type="SUPFAM" id="SSF141072">
    <property type="entry name" value="CalX-like"/>
    <property type="match status" value="1"/>
</dbReference>
<dbReference type="NCBIfam" id="TIGR01643">
    <property type="entry name" value="YD_repeat_2x"/>
    <property type="match status" value="2"/>
</dbReference>
<dbReference type="Pfam" id="PF07591">
    <property type="entry name" value="PT-HINT"/>
    <property type="match status" value="1"/>
</dbReference>
<dbReference type="Gene3D" id="2.170.16.10">
    <property type="entry name" value="Hedgehog/Intein (Hint) domain"/>
    <property type="match status" value="1"/>
</dbReference>
<dbReference type="InterPro" id="IPR031325">
    <property type="entry name" value="RHS_repeat"/>
</dbReference>
<protein>
    <recommendedName>
        <fullName evidence="2">Hint domain-containing protein</fullName>
    </recommendedName>
</protein>
<reference evidence="3 4" key="1">
    <citation type="submission" date="2019-05" db="EMBL/GenBank/DDBJ databases">
        <authorList>
            <consortium name="Science for Life Laboratories"/>
        </authorList>
    </citation>
    <scope>NUCLEOTIDE SEQUENCE [LARGE SCALE GENOMIC DNA]</scope>
    <source>
        <strain evidence="3">Soil9</strain>
    </source>
</reference>
<dbReference type="KEGG" id="gms:SOIL9_43610"/>
<dbReference type="InterPro" id="IPR003587">
    <property type="entry name" value="Hint_dom_N"/>
</dbReference>
<dbReference type="Pfam" id="PF05593">
    <property type="entry name" value="RHS_repeat"/>
    <property type="match status" value="1"/>
</dbReference>
<evidence type="ECO:0000313" key="4">
    <source>
        <dbReference type="Proteomes" id="UP000464178"/>
    </source>
</evidence>
<name>A0A6P2CWS5_9BACT</name>
<evidence type="ECO:0000259" key="2">
    <source>
        <dbReference type="SMART" id="SM00306"/>
    </source>
</evidence>